<evidence type="ECO:0000313" key="4">
    <source>
        <dbReference type="Proteomes" id="UP000245812"/>
    </source>
</evidence>
<evidence type="ECO:0000256" key="2">
    <source>
        <dbReference type="SAM" id="SignalP"/>
    </source>
</evidence>
<dbReference type="EMBL" id="QGHC01000007">
    <property type="protein sequence ID" value="PWK86795.1"/>
    <property type="molecule type" value="Genomic_DNA"/>
</dbReference>
<sequence length="353" mass="37500">MLLVRSSLLWLALALASPAFAQTAAPAPPSTAAVTELPAVSVSGVQPGPGLWKVSKGDHVLWVLGTMANLPASVQWRSDEVAQTLAGAQELIQPPRVKLKVDTSFFGKLFLLPSAYSARKNADGKTLQEVLPAPLYARWAALKAKYIGRDGGIERWRPIFAAMELYKQALKKSGLRGGGQVGDAVAAIARQHGVRVTSTDYTLEIKEPRAAIKAFKAAGPDDVECFARTLDSIERDLPAIAQRAAAWATGDIATLRRLPDSRYRDACAAALSEAGFARQLGISDVPARVEAGWLVAARRALTIDRSSFAMLPMEEVLDADGYLAKLKAAGYAVEAPDEDDGEDAPAAAGSVGR</sequence>
<feature type="chain" id="PRO_5016408466" evidence="2">
    <location>
        <begin position="22"/>
        <end position="353"/>
    </location>
</feature>
<dbReference type="CDD" id="cd14788">
    <property type="entry name" value="GumN"/>
    <property type="match status" value="1"/>
</dbReference>
<protein>
    <submittedName>
        <fullName evidence="3">TraB family protein</fullName>
    </submittedName>
</protein>
<dbReference type="RefSeq" id="WP_109723788.1">
    <property type="nucleotide sequence ID" value="NZ_MSZV01000014.1"/>
</dbReference>
<dbReference type="AlphaFoldDB" id="A0A316IHS1"/>
<proteinExistence type="predicted"/>
<reference evidence="3 4" key="1">
    <citation type="submission" date="2018-05" db="EMBL/GenBank/DDBJ databases">
        <title>Genomic Encyclopedia of Type Strains, Phase IV (KMG-IV): sequencing the most valuable type-strain genomes for metagenomic binning, comparative biology and taxonomic classification.</title>
        <authorList>
            <person name="Goeker M."/>
        </authorList>
    </citation>
    <scope>NUCLEOTIDE SEQUENCE [LARGE SCALE GENOMIC DNA]</scope>
    <source>
        <strain evidence="3 4">DSM 14263</strain>
    </source>
</reference>
<keyword evidence="2" id="KW-0732">Signal</keyword>
<organism evidence="3 4">
    <name type="scientific">Fulvimonas soli</name>
    <dbReference type="NCBI Taxonomy" id="155197"/>
    <lineage>
        <taxon>Bacteria</taxon>
        <taxon>Pseudomonadati</taxon>
        <taxon>Pseudomonadota</taxon>
        <taxon>Gammaproteobacteria</taxon>
        <taxon>Lysobacterales</taxon>
        <taxon>Rhodanobacteraceae</taxon>
        <taxon>Fulvimonas</taxon>
    </lineage>
</organism>
<dbReference type="InterPro" id="IPR002816">
    <property type="entry name" value="TraB/PrgY/GumN_fam"/>
</dbReference>
<feature type="signal peptide" evidence="2">
    <location>
        <begin position="1"/>
        <end position="21"/>
    </location>
</feature>
<dbReference type="Pfam" id="PF01963">
    <property type="entry name" value="TraB_PrgY_gumN"/>
    <property type="match status" value="1"/>
</dbReference>
<name>A0A316IHS1_9GAMM</name>
<gene>
    <name evidence="3" type="ORF">C7456_107186</name>
</gene>
<dbReference type="OrthoDB" id="8743055at2"/>
<comment type="caution">
    <text evidence="3">The sequence shown here is derived from an EMBL/GenBank/DDBJ whole genome shotgun (WGS) entry which is preliminary data.</text>
</comment>
<evidence type="ECO:0000313" key="3">
    <source>
        <dbReference type="EMBL" id="PWK86795.1"/>
    </source>
</evidence>
<dbReference type="Proteomes" id="UP000245812">
    <property type="component" value="Unassembled WGS sequence"/>
</dbReference>
<keyword evidence="4" id="KW-1185">Reference proteome</keyword>
<evidence type="ECO:0000256" key="1">
    <source>
        <dbReference type="SAM" id="MobiDB-lite"/>
    </source>
</evidence>
<accession>A0A316IHS1</accession>
<feature type="region of interest" description="Disordered" evidence="1">
    <location>
        <begin position="334"/>
        <end position="353"/>
    </location>
</feature>
<feature type="compositionally biased region" description="Low complexity" evidence="1">
    <location>
        <begin position="344"/>
        <end position="353"/>
    </location>
</feature>